<dbReference type="Proteomes" id="UP000268048">
    <property type="component" value="Chromosome"/>
</dbReference>
<dbReference type="GO" id="GO:0003676">
    <property type="term" value="F:nucleic acid binding"/>
    <property type="evidence" value="ECO:0007669"/>
    <property type="project" value="InterPro"/>
</dbReference>
<accession>A0A3G7TRZ4</accession>
<evidence type="ECO:0000256" key="1">
    <source>
        <dbReference type="SAM" id="MobiDB-lite"/>
    </source>
</evidence>
<dbReference type="SUPFAM" id="SSF53098">
    <property type="entry name" value="Ribonuclease H-like"/>
    <property type="match status" value="1"/>
</dbReference>
<dbReference type="InterPro" id="IPR001584">
    <property type="entry name" value="Integrase_cat-core"/>
</dbReference>
<feature type="compositionally biased region" description="Basic and acidic residues" evidence="1">
    <location>
        <begin position="469"/>
        <end position="480"/>
    </location>
</feature>
<dbReference type="Pfam" id="PF09299">
    <property type="entry name" value="Mu-transpos_C"/>
    <property type="match status" value="1"/>
</dbReference>
<gene>
    <name evidence="3" type="ORF">C4K04_3377</name>
</gene>
<sequence>MVDCTAALRVSAAQVYRLLARFDARVGALSLLPRRRGRLKGVTRIDASAEDIIQEIIDEFYGGPGATSQHIIEKVIERCLVMSIQPPSASTIANRIAARNPRTLLAKKSGSKAARQTYEVRGGKIQPEAPLELIQIDHARVDCIVVDSDLRLPLVRPWATIAIDVYTRVVIGFHLSLSYPSAMSVALCISHSILPKERWLKSYGIVEGEYPFYGIPKRIHVDNAKEFRSKNLSDSCRRYGIELTFRPKGTPHNGAHIERLIGTLMGKVHMLPGTTMSSAKDKGHYKSEQHAALSFSEFREWFIREVEIYHKTIHSGIGCSPLHKWESCYKNKNGTFSYPPIIDDQLRLLIDFMPLKKRVIGRAGIRLHNIDYYSSTLKGIGIGKKCIVRYDPDKLSKVWVLPAGEKAYIELGYADLRLPNTTLSEFKRTREKLKKESSCRVPAAEVFNLIRKNETLVSAAQAKSKQARKLKEQKKTRLIDPGHPLNETAAEPDFPVSTDYSQKPEAYEVEE</sequence>
<dbReference type="PROSITE" id="PS50994">
    <property type="entry name" value="INTEGRASE"/>
    <property type="match status" value="1"/>
</dbReference>
<dbReference type="Gene3D" id="3.30.420.10">
    <property type="entry name" value="Ribonuclease H-like superfamily/Ribonuclease H"/>
    <property type="match status" value="1"/>
</dbReference>
<dbReference type="EMBL" id="CP027753">
    <property type="protein sequence ID" value="AZE49049.1"/>
    <property type="molecule type" value="Genomic_DNA"/>
</dbReference>
<organism evidence="3 4">
    <name type="scientific">Pseudomonas chlororaphis</name>
    <dbReference type="NCBI Taxonomy" id="587753"/>
    <lineage>
        <taxon>Bacteria</taxon>
        <taxon>Pseudomonadati</taxon>
        <taxon>Pseudomonadota</taxon>
        <taxon>Gammaproteobacteria</taxon>
        <taxon>Pseudomonadales</taxon>
        <taxon>Pseudomonadaceae</taxon>
        <taxon>Pseudomonas</taxon>
    </lineage>
</organism>
<feature type="region of interest" description="Disordered" evidence="1">
    <location>
        <begin position="465"/>
        <end position="511"/>
    </location>
</feature>
<protein>
    <submittedName>
        <fullName evidence="3">TniA putative transposase</fullName>
    </submittedName>
</protein>
<name>A0A3G7TRZ4_9PSED</name>
<dbReference type="AlphaFoldDB" id="A0A3G7TRZ4"/>
<evidence type="ECO:0000313" key="3">
    <source>
        <dbReference type="EMBL" id="AZE49049.1"/>
    </source>
</evidence>
<dbReference type="InterPro" id="IPR009004">
    <property type="entry name" value="Transposase_Mu_C"/>
</dbReference>
<dbReference type="InterPro" id="IPR012337">
    <property type="entry name" value="RNaseH-like_sf"/>
</dbReference>
<reference evidence="3 4" key="1">
    <citation type="submission" date="2018-03" db="EMBL/GenBank/DDBJ databases">
        <title>Diversity of phytobeneficial traits revealed by whole-genome analysis of worldwide-isolated phenazine-producing Pseudomonas spp.</title>
        <authorList>
            <person name="Biessy A."/>
            <person name="Novinscak A."/>
            <person name="Blom J."/>
            <person name="Leger G."/>
            <person name="Thomashow L.S."/>
            <person name="Cazorla F.M."/>
            <person name="Josic D."/>
            <person name="Filion M."/>
        </authorList>
    </citation>
    <scope>NUCLEOTIDE SEQUENCE [LARGE SCALE GENOMIC DNA]</scope>
    <source>
        <strain evidence="3 4">B25</strain>
    </source>
</reference>
<dbReference type="GO" id="GO:0015074">
    <property type="term" value="P:DNA integration"/>
    <property type="evidence" value="ECO:0007669"/>
    <property type="project" value="InterPro"/>
</dbReference>
<dbReference type="InterPro" id="IPR036397">
    <property type="entry name" value="RNaseH_sf"/>
</dbReference>
<evidence type="ECO:0000313" key="4">
    <source>
        <dbReference type="Proteomes" id="UP000268048"/>
    </source>
</evidence>
<dbReference type="SUPFAM" id="SSF50610">
    <property type="entry name" value="mu transposase, C-terminal domain"/>
    <property type="match status" value="1"/>
</dbReference>
<proteinExistence type="predicted"/>
<feature type="domain" description="Integrase catalytic" evidence="2">
    <location>
        <begin position="126"/>
        <end position="329"/>
    </location>
</feature>
<evidence type="ECO:0000259" key="2">
    <source>
        <dbReference type="PROSITE" id="PS50994"/>
    </source>
</evidence>
<dbReference type="InterPro" id="IPR015378">
    <property type="entry name" value="Transposase-like_Mu_C"/>
</dbReference>